<sequence>MGSRLFDGARMEPAPTPEPTVSLLNDLRNAVELDLGEGWQELEPWQSRQMAREGFAIRLSADRTRIWRIGTDELVSQGQNLRTSKDLGLFSQEMKAEAYREWSEMYLEDVPGGKLQLVNDLDAAVEVDIGRGWRILYPNQKRELSEESFSIRLREDQAVMSTISQGRASGPEYCLRTSKDLEAFSAKANSWVANEQKAVQKETEERQRRKKLSEAKVERRVRKFAVMGFLILLCTGVVLIPLMASIGLWSHACAGLGMALLCFLLYLAAPRTRRCVCIFKSATRILARCGIATGVATAVTLLVLRVQSNGLEDPEELVRNHPMGYLLFLFFGAFAGTLARSLLPDGPARDDLRVESRRRLLEETIVFQGTVMEEHGKPCITSWPGKYATAWDCLVESAREGETSAAVVFLPEGTKEFGKHSTIPHSEGLAGECWCTPLYGEQKPWGCKWWALWIGNVEKAVQVGAELHVYFFQQACGQGKVESFDTAGRENLRREAIFARMSEFEESEEYRYAKEAGIKKLCKKKRHDSSSQHSREKHRLFLQWLSVEDARFLKESEGLGNSQKAEVAWLERKGYRYTEVDISRWLPPDEPQEEISMEWSLQEPQMSSLDRVAYGCE</sequence>
<evidence type="ECO:0000313" key="3">
    <source>
        <dbReference type="Proteomes" id="UP000186817"/>
    </source>
</evidence>
<feature type="transmembrane region" description="Helical" evidence="1">
    <location>
        <begin position="224"/>
        <end position="242"/>
    </location>
</feature>
<dbReference type="AlphaFoldDB" id="A0A1Q9DUK7"/>
<feature type="transmembrane region" description="Helical" evidence="1">
    <location>
        <begin position="324"/>
        <end position="343"/>
    </location>
</feature>
<dbReference type="OrthoDB" id="431543at2759"/>
<reference evidence="2 3" key="1">
    <citation type="submission" date="2016-02" db="EMBL/GenBank/DDBJ databases">
        <title>Genome analysis of coral dinoflagellate symbionts highlights evolutionary adaptations to a symbiotic lifestyle.</title>
        <authorList>
            <person name="Aranda M."/>
            <person name="Li Y."/>
            <person name="Liew Y.J."/>
            <person name="Baumgarten S."/>
            <person name="Simakov O."/>
            <person name="Wilson M."/>
            <person name="Piel J."/>
            <person name="Ashoor H."/>
            <person name="Bougouffa S."/>
            <person name="Bajic V.B."/>
            <person name="Ryu T."/>
            <person name="Ravasi T."/>
            <person name="Bayer T."/>
            <person name="Micklem G."/>
            <person name="Kim H."/>
            <person name="Bhak J."/>
            <person name="Lajeunesse T.C."/>
            <person name="Voolstra C.R."/>
        </authorList>
    </citation>
    <scope>NUCLEOTIDE SEQUENCE [LARGE SCALE GENOMIC DNA]</scope>
    <source>
        <strain evidence="2 3">CCMP2467</strain>
    </source>
</reference>
<accession>A0A1Q9DUK7</accession>
<proteinExistence type="predicted"/>
<comment type="caution">
    <text evidence="2">The sequence shown here is derived from an EMBL/GenBank/DDBJ whole genome shotgun (WGS) entry which is preliminary data.</text>
</comment>
<name>A0A1Q9DUK7_SYMMI</name>
<evidence type="ECO:0000313" key="2">
    <source>
        <dbReference type="EMBL" id="OLP98860.1"/>
    </source>
</evidence>
<keyword evidence="1" id="KW-1133">Transmembrane helix</keyword>
<dbReference type="EMBL" id="LSRX01000383">
    <property type="protein sequence ID" value="OLP98860.1"/>
    <property type="molecule type" value="Genomic_DNA"/>
</dbReference>
<keyword evidence="1" id="KW-0472">Membrane</keyword>
<organism evidence="2 3">
    <name type="scientific">Symbiodinium microadriaticum</name>
    <name type="common">Dinoflagellate</name>
    <name type="synonym">Zooxanthella microadriatica</name>
    <dbReference type="NCBI Taxonomy" id="2951"/>
    <lineage>
        <taxon>Eukaryota</taxon>
        <taxon>Sar</taxon>
        <taxon>Alveolata</taxon>
        <taxon>Dinophyceae</taxon>
        <taxon>Suessiales</taxon>
        <taxon>Symbiodiniaceae</taxon>
        <taxon>Symbiodinium</taxon>
    </lineage>
</organism>
<dbReference type="Proteomes" id="UP000186817">
    <property type="component" value="Unassembled WGS sequence"/>
</dbReference>
<keyword evidence="1" id="KW-0812">Transmembrane</keyword>
<evidence type="ECO:0000256" key="1">
    <source>
        <dbReference type="SAM" id="Phobius"/>
    </source>
</evidence>
<feature type="transmembrane region" description="Helical" evidence="1">
    <location>
        <begin position="285"/>
        <end position="304"/>
    </location>
</feature>
<gene>
    <name evidence="2" type="ORF">AK812_SmicGene18650</name>
</gene>
<protein>
    <submittedName>
        <fullName evidence="2">Uncharacterized protein</fullName>
    </submittedName>
</protein>
<keyword evidence="3" id="KW-1185">Reference proteome</keyword>
<feature type="transmembrane region" description="Helical" evidence="1">
    <location>
        <begin position="248"/>
        <end position="269"/>
    </location>
</feature>